<evidence type="ECO:0000256" key="2">
    <source>
        <dbReference type="ARBA" id="ARBA00022679"/>
    </source>
</evidence>
<accession>A0ABW5GA39</accession>
<dbReference type="InterPro" id="IPR010610">
    <property type="entry name" value="EryCIII-like_C"/>
</dbReference>
<reference evidence="5" key="1">
    <citation type="journal article" date="2019" name="Int. J. Syst. Evol. Microbiol.">
        <title>The Global Catalogue of Microorganisms (GCM) 10K type strain sequencing project: providing services to taxonomists for standard genome sequencing and annotation.</title>
        <authorList>
            <consortium name="The Broad Institute Genomics Platform"/>
            <consortium name="The Broad Institute Genome Sequencing Center for Infectious Disease"/>
            <person name="Wu L."/>
            <person name="Ma J."/>
        </authorList>
    </citation>
    <scope>NUCLEOTIDE SEQUENCE [LARGE SCALE GENOMIC DNA]</scope>
    <source>
        <strain evidence="5">CGMCC 4.7643</strain>
    </source>
</reference>
<organism evidence="4 5">
    <name type="scientific">Amycolatopsis samaneae</name>
    <dbReference type="NCBI Taxonomy" id="664691"/>
    <lineage>
        <taxon>Bacteria</taxon>
        <taxon>Bacillati</taxon>
        <taxon>Actinomycetota</taxon>
        <taxon>Actinomycetes</taxon>
        <taxon>Pseudonocardiales</taxon>
        <taxon>Pseudonocardiaceae</taxon>
        <taxon>Amycolatopsis</taxon>
    </lineage>
</organism>
<dbReference type="CDD" id="cd03784">
    <property type="entry name" value="GT1_Gtf-like"/>
    <property type="match status" value="1"/>
</dbReference>
<name>A0ABW5GA39_9PSEU</name>
<keyword evidence="2" id="KW-0808">Transferase</keyword>
<dbReference type="EMBL" id="JBHUKU010000003">
    <property type="protein sequence ID" value="MFD2458338.1"/>
    <property type="molecule type" value="Genomic_DNA"/>
</dbReference>
<keyword evidence="5" id="KW-1185">Reference proteome</keyword>
<evidence type="ECO:0000259" key="3">
    <source>
        <dbReference type="Pfam" id="PF06722"/>
    </source>
</evidence>
<gene>
    <name evidence="4" type="ORF">ACFSYJ_07005</name>
</gene>
<dbReference type="SUPFAM" id="SSF53756">
    <property type="entry name" value="UDP-Glycosyltransferase/glycogen phosphorylase"/>
    <property type="match status" value="1"/>
</dbReference>
<protein>
    <submittedName>
        <fullName evidence="4">Macrolide family glycosyltransferase</fullName>
    </submittedName>
</protein>
<feature type="domain" description="Erythromycin biosynthesis protein CIII-like C-terminal" evidence="3">
    <location>
        <begin position="247"/>
        <end position="374"/>
    </location>
</feature>
<dbReference type="RefSeq" id="WP_345394894.1">
    <property type="nucleotide sequence ID" value="NZ_BAABHG010000007.1"/>
</dbReference>
<evidence type="ECO:0000313" key="4">
    <source>
        <dbReference type="EMBL" id="MFD2458338.1"/>
    </source>
</evidence>
<dbReference type="Proteomes" id="UP001597419">
    <property type="component" value="Unassembled WGS sequence"/>
</dbReference>
<dbReference type="NCBIfam" id="TIGR01426">
    <property type="entry name" value="MGT"/>
    <property type="match status" value="1"/>
</dbReference>
<comment type="similarity">
    <text evidence="1">Belongs to the UDP-glycosyltransferase family.</text>
</comment>
<comment type="caution">
    <text evidence="4">The sequence shown here is derived from an EMBL/GenBank/DDBJ whole genome shotgun (WGS) entry which is preliminary data.</text>
</comment>
<dbReference type="Gene3D" id="3.40.50.2000">
    <property type="entry name" value="Glycogen Phosphorylase B"/>
    <property type="match status" value="2"/>
</dbReference>
<dbReference type="InterPro" id="IPR006326">
    <property type="entry name" value="UDPGT_MGT-like"/>
</dbReference>
<dbReference type="InterPro" id="IPR050426">
    <property type="entry name" value="Glycosyltransferase_28"/>
</dbReference>
<proteinExistence type="inferred from homology"/>
<dbReference type="PANTHER" id="PTHR48050">
    <property type="entry name" value="STEROL 3-BETA-GLUCOSYLTRANSFERASE"/>
    <property type="match status" value="1"/>
</dbReference>
<dbReference type="InterPro" id="IPR002213">
    <property type="entry name" value="UDP_glucos_trans"/>
</dbReference>
<dbReference type="Pfam" id="PF06722">
    <property type="entry name" value="EryCIII-like_C"/>
    <property type="match status" value="1"/>
</dbReference>
<evidence type="ECO:0000256" key="1">
    <source>
        <dbReference type="ARBA" id="ARBA00009995"/>
    </source>
</evidence>
<sequence length="391" mass="42314">MNVLFCVPLGIGHVNPTLGVAAELVRRGHRVTYAAPALFADRIAETGARLVEYESTYEKNFTKAPNFDRKDIGRAMAGNLAETRSVFAQVAAAIGDDLPDLVVQDGPVAWWGRLLAARWRRPVVVSWPNLVSNEHWSLNKYFEINLLSPRVLLTGARLGAFTARHGVKGPHVLDGTGANAHLVFLPRAFQFAGDTFAADRHFVGPALGDRTFQGDWAPPTSGRRVVLVSFGTAYNERPEFYRTCLRAFEDTDLHVVLVTGEQVDHAALGEVPEHVELHRSVPQLSVLRHAKAFVTHAGMGSTMEALNFEVPLVAIPQMAEQRANADRIAELGLGKHLPPADVTASNLREAVLSIVDNAEIATNLKGMRAEIRAAGGAPAAADVLEGLLAGK</sequence>
<evidence type="ECO:0000313" key="5">
    <source>
        <dbReference type="Proteomes" id="UP001597419"/>
    </source>
</evidence>
<dbReference type="PANTHER" id="PTHR48050:SF13">
    <property type="entry name" value="STEROL 3-BETA-GLUCOSYLTRANSFERASE UGT80A2"/>
    <property type="match status" value="1"/>
</dbReference>